<dbReference type="SMART" id="SM00355">
    <property type="entry name" value="ZnF_C2H2"/>
    <property type="match status" value="2"/>
</dbReference>
<proteinExistence type="predicted"/>
<keyword evidence="1" id="KW-0863">Zinc-finger</keyword>
<gene>
    <name evidence="3" type="ORF">GWI33_014867</name>
</gene>
<dbReference type="Proteomes" id="UP000625711">
    <property type="component" value="Unassembled WGS sequence"/>
</dbReference>
<dbReference type="PROSITE" id="PS50157">
    <property type="entry name" value="ZINC_FINGER_C2H2_2"/>
    <property type="match status" value="1"/>
</dbReference>
<accession>A0A834I665</accession>
<evidence type="ECO:0000256" key="1">
    <source>
        <dbReference type="PROSITE-ProRule" id="PRU00042"/>
    </source>
</evidence>
<dbReference type="AlphaFoldDB" id="A0A834I665"/>
<dbReference type="InterPro" id="IPR036236">
    <property type="entry name" value="Znf_C2H2_sf"/>
</dbReference>
<comment type="caution">
    <text evidence="3">The sequence shown here is derived from an EMBL/GenBank/DDBJ whole genome shotgun (WGS) entry which is preliminary data.</text>
</comment>
<dbReference type="EMBL" id="JAACXV010013785">
    <property type="protein sequence ID" value="KAF7272318.1"/>
    <property type="molecule type" value="Genomic_DNA"/>
</dbReference>
<name>A0A834I665_RHYFE</name>
<protein>
    <recommendedName>
        <fullName evidence="2">C2H2-type domain-containing protein</fullName>
    </recommendedName>
</protein>
<feature type="domain" description="C2H2-type" evidence="2">
    <location>
        <begin position="38"/>
        <end position="65"/>
    </location>
</feature>
<keyword evidence="1" id="KW-0479">Metal-binding</keyword>
<dbReference type="OrthoDB" id="10004641at2759"/>
<organism evidence="3 4">
    <name type="scientific">Rhynchophorus ferrugineus</name>
    <name type="common">Red palm weevil</name>
    <name type="synonym">Curculio ferrugineus</name>
    <dbReference type="NCBI Taxonomy" id="354439"/>
    <lineage>
        <taxon>Eukaryota</taxon>
        <taxon>Metazoa</taxon>
        <taxon>Ecdysozoa</taxon>
        <taxon>Arthropoda</taxon>
        <taxon>Hexapoda</taxon>
        <taxon>Insecta</taxon>
        <taxon>Pterygota</taxon>
        <taxon>Neoptera</taxon>
        <taxon>Endopterygota</taxon>
        <taxon>Coleoptera</taxon>
        <taxon>Polyphaga</taxon>
        <taxon>Cucujiformia</taxon>
        <taxon>Curculionidae</taxon>
        <taxon>Dryophthorinae</taxon>
        <taxon>Rhynchophorus</taxon>
    </lineage>
</organism>
<dbReference type="SUPFAM" id="SSF57667">
    <property type="entry name" value="beta-beta-alpha zinc fingers"/>
    <property type="match status" value="1"/>
</dbReference>
<evidence type="ECO:0000259" key="2">
    <source>
        <dbReference type="PROSITE" id="PS50157"/>
    </source>
</evidence>
<keyword evidence="4" id="KW-1185">Reference proteome</keyword>
<reference evidence="3" key="1">
    <citation type="submission" date="2020-08" db="EMBL/GenBank/DDBJ databases">
        <title>Genome sequencing and assembly of the red palm weevil Rhynchophorus ferrugineus.</title>
        <authorList>
            <person name="Dias G.B."/>
            <person name="Bergman C.M."/>
            <person name="Manee M."/>
        </authorList>
    </citation>
    <scope>NUCLEOTIDE SEQUENCE</scope>
    <source>
        <strain evidence="3">AA-2017</strain>
        <tissue evidence="3">Whole larva</tissue>
    </source>
</reference>
<dbReference type="InterPro" id="IPR013087">
    <property type="entry name" value="Znf_C2H2_type"/>
</dbReference>
<keyword evidence="1" id="KW-0862">Zinc</keyword>
<dbReference type="Gene3D" id="3.30.160.60">
    <property type="entry name" value="Classic Zinc Finger"/>
    <property type="match status" value="1"/>
</dbReference>
<dbReference type="GO" id="GO:0008270">
    <property type="term" value="F:zinc ion binding"/>
    <property type="evidence" value="ECO:0007669"/>
    <property type="project" value="UniProtKB-KW"/>
</dbReference>
<evidence type="ECO:0000313" key="3">
    <source>
        <dbReference type="EMBL" id="KAF7272318.1"/>
    </source>
</evidence>
<evidence type="ECO:0000313" key="4">
    <source>
        <dbReference type="Proteomes" id="UP000625711"/>
    </source>
</evidence>
<sequence length="112" mass="13089">MKYNVVPVHFLQPRTVIEAQETKVLKPRVDNANPASRHVCPACSREYKLKSSLRNHRRWECGKEPQFQCPFCTYKAKQKMHVNRHIERMHHDADLTVAHKISRESVGVNITT</sequence>